<evidence type="ECO:0000313" key="4">
    <source>
        <dbReference type="Proteomes" id="UP000037269"/>
    </source>
</evidence>
<dbReference type="EMBL" id="LGUG01000013">
    <property type="protein sequence ID" value="KON84135.1"/>
    <property type="molecule type" value="Genomic_DNA"/>
</dbReference>
<dbReference type="InterPro" id="IPR010310">
    <property type="entry name" value="T7SS_ESAT-6-like"/>
</dbReference>
<evidence type="ECO:0000313" key="5">
    <source>
        <dbReference type="Proteomes" id="UP000182836"/>
    </source>
</evidence>
<name>A0A0D1Y1R4_ANEMI</name>
<proteinExistence type="inferred from homology"/>
<reference evidence="3 5" key="2">
    <citation type="submission" date="2016-10" db="EMBL/GenBank/DDBJ databases">
        <authorList>
            <person name="de Groot N.N."/>
        </authorList>
    </citation>
    <scope>NUCLEOTIDE SEQUENCE [LARGE SCALE GENOMIC DNA]</scope>
    <source>
        <strain evidence="3 5">DSM 2895</strain>
    </source>
</reference>
<comment type="similarity">
    <text evidence="1">Belongs to the WXG100 family.</text>
</comment>
<dbReference type="SUPFAM" id="SSF140453">
    <property type="entry name" value="EsxAB dimer-like"/>
    <property type="match status" value="1"/>
</dbReference>
<dbReference type="RefSeq" id="WP_043067147.1">
    <property type="nucleotide sequence ID" value="NZ_BJOA01000268.1"/>
</dbReference>
<dbReference type="STRING" id="47500.AF333_29700"/>
<dbReference type="PATRIC" id="fig|47500.12.peg.2020"/>
<evidence type="ECO:0000256" key="1">
    <source>
        <dbReference type="RuleBase" id="RU362001"/>
    </source>
</evidence>
<evidence type="ECO:0000313" key="3">
    <source>
        <dbReference type="EMBL" id="SDJ28721.1"/>
    </source>
</evidence>
<dbReference type="Proteomes" id="UP000037269">
    <property type="component" value="Unassembled WGS sequence"/>
</dbReference>
<dbReference type="OrthoDB" id="4978934at2"/>
<dbReference type="AlphaFoldDB" id="A0A0D1Y1R4"/>
<dbReference type="Gene3D" id="1.10.287.850">
    <property type="entry name" value="HP0062-like domain"/>
    <property type="match status" value="1"/>
</dbReference>
<sequence length="90" mass="10481">MSMRILVTPEELEGIAQQFRNGSDASRQQTAQLYQALQSLEGKWDGATKKRFFDQFEQSRRHMEAYVQLLDSIDQELRAIATRFRQADAQ</sequence>
<gene>
    <name evidence="2" type="ORF">AF333_29700</name>
    <name evidence="3" type="ORF">SAMN04487909_11515</name>
</gene>
<accession>A0A0D1Y1R4</accession>
<dbReference type="GeneID" id="42309306"/>
<dbReference type="EMBL" id="FNED01000015">
    <property type="protein sequence ID" value="SDJ28721.1"/>
    <property type="molecule type" value="Genomic_DNA"/>
</dbReference>
<protein>
    <recommendedName>
        <fullName evidence="1">ESAT-6-like protein</fullName>
    </recommendedName>
</protein>
<organism evidence="2 4">
    <name type="scientific">Aneurinibacillus migulanus</name>
    <name type="common">Bacillus migulanus</name>
    <dbReference type="NCBI Taxonomy" id="47500"/>
    <lineage>
        <taxon>Bacteria</taxon>
        <taxon>Bacillati</taxon>
        <taxon>Bacillota</taxon>
        <taxon>Bacilli</taxon>
        <taxon>Bacillales</taxon>
        <taxon>Paenibacillaceae</taxon>
        <taxon>Aneurinibacillus group</taxon>
        <taxon>Aneurinibacillus</taxon>
    </lineage>
</organism>
<dbReference type="NCBIfam" id="TIGR03930">
    <property type="entry name" value="WXG100_ESAT6"/>
    <property type="match status" value="1"/>
</dbReference>
<evidence type="ECO:0000313" key="2">
    <source>
        <dbReference type="EMBL" id="KON84135.1"/>
    </source>
</evidence>
<dbReference type="InterPro" id="IPR036689">
    <property type="entry name" value="ESAT-6-like_sf"/>
</dbReference>
<keyword evidence="4" id="KW-1185">Reference proteome</keyword>
<dbReference type="Pfam" id="PF06013">
    <property type="entry name" value="WXG100"/>
    <property type="match status" value="1"/>
</dbReference>
<dbReference type="Proteomes" id="UP000182836">
    <property type="component" value="Unassembled WGS sequence"/>
</dbReference>
<reference evidence="2 4" key="1">
    <citation type="submission" date="2015-07" db="EMBL/GenBank/DDBJ databases">
        <title>Fjat-14205 dsm 2895.</title>
        <authorList>
            <person name="Liu B."/>
            <person name="Wang J."/>
            <person name="Zhu Y."/>
            <person name="Liu G."/>
            <person name="Chen Q."/>
            <person name="Chen Z."/>
            <person name="Lan J."/>
            <person name="Che J."/>
            <person name="Ge C."/>
            <person name="Shi H."/>
            <person name="Pan Z."/>
            <person name="Liu X."/>
        </authorList>
    </citation>
    <scope>NUCLEOTIDE SEQUENCE [LARGE SCALE GENOMIC DNA]</scope>
    <source>
        <strain evidence="2 4">DSM 2895</strain>
    </source>
</reference>